<dbReference type="GO" id="GO:0007165">
    <property type="term" value="P:signal transduction"/>
    <property type="evidence" value="ECO:0007669"/>
    <property type="project" value="InterPro"/>
</dbReference>
<dbReference type="Gene3D" id="1.10.555.10">
    <property type="entry name" value="Rho GTPase activation protein"/>
    <property type="match status" value="1"/>
</dbReference>
<dbReference type="GO" id="GO:0051497">
    <property type="term" value="P:negative regulation of stress fiber assembly"/>
    <property type="evidence" value="ECO:0007669"/>
    <property type="project" value="TreeGrafter"/>
</dbReference>
<dbReference type="PANTHER" id="PTHR14963">
    <property type="entry name" value="RHO GTPASE ACTIVATING PROTEIN 18,19-RELATED"/>
    <property type="match status" value="1"/>
</dbReference>
<dbReference type="Pfam" id="PF25442">
    <property type="entry name" value="Ubiquitin_RHG40_C"/>
    <property type="match status" value="1"/>
</dbReference>
<protein>
    <submittedName>
        <fullName evidence="5">Rho GTPase-activating protein 28</fullName>
    </submittedName>
</protein>
<dbReference type="CDD" id="cd04391">
    <property type="entry name" value="RhoGAP_ARHGAP18"/>
    <property type="match status" value="1"/>
</dbReference>
<evidence type="ECO:0000313" key="4">
    <source>
        <dbReference type="Proteomes" id="UP000694890"/>
    </source>
</evidence>
<dbReference type="Proteomes" id="UP000694890">
    <property type="component" value="Unplaced"/>
</dbReference>
<keyword evidence="1" id="KW-0343">GTPase activation</keyword>
<dbReference type="RefSeq" id="XP_018542419.2">
    <property type="nucleotide sequence ID" value="XM_018686903.2"/>
</dbReference>
<feature type="region of interest" description="Disordered" evidence="2">
    <location>
        <begin position="137"/>
        <end position="165"/>
    </location>
</feature>
<feature type="compositionally biased region" description="Low complexity" evidence="2">
    <location>
        <begin position="1"/>
        <end position="16"/>
    </location>
</feature>
<feature type="compositionally biased region" description="Polar residues" evidence="2">
    <location>
        <begin position="150"/>
        <end position="165"/>
    </location>
</feature>
<dbReference type="GeneID" id="108890115"/>
<dbReference type="KEGG" id="lcf:108890115"/>
<feature type="region of interest" description="Disordered" evidence="2">
    <location>
        <begin position="1"/>
        <end position="91"/>
    </location>
</feature>
<organism evidence="4 5">
    <name type="scientific">Lates calcarifer</name>
    <name type="common">Barramundi</name>
    <name type="synonym">Holocentrus calcarifer</name>
    <dbReference type="NCBI Taxonomy" id="8187"/>
    <lineage>
        <taxon>Eukaryota</taxon>
        <taxon>Metazoa</taxon>
        <taxon>Chordata</taxon>
        <taxon>Craniata</taxon>
        <taxon>Vertebrata</taxon>
        <taxon>Euteleostomi</taxon>
        <taxon>Actinopterygii</taxon>
        <taxon>Neopterygii</taxon>
        <taxon>Teleostei</taxon>
        <taxon>Neoteleostei</taxon>
        <taxon>Acanthomorphata</taxon>
        <taxon>Carangaria</taxon>
        <taxon>Carangaria incertae sedis</taxon>
        <taxon>Centropomidae</taxon>
        <taxon>Lates</taxon>
    </lineage>
</organism>
<evidence type="ECO:0000256" key="2">
    <source>
        <dbReference type="SAM" id="MobiDB-lite"/>
    </source>
</evidence>
<dbReference type="GO" id="GO:0005737">
    <property type="term" value="C:cytoplasm"/>
    <property type="evidence" value="ECO:0007669"/>
    <property type="project" value="TreeGrafter"/>
</dbReference>
<proteinExistence type="predicted"/>
<dbReference type="InterPro" id="IPR000198">
    <property type="entry name" value="RhoGAP_dom"/>
</dbReference>
<dbReference type="PROSITE" id="PS50238">
    <property type="entry name" value="RHOGAP"/>
    <property type="match status" value="1"/>
</dbReference>
<dbReference type="GO" id="GO:0051056">
    <property type="term" value="P:regulation of small GTPase mediated signal transduction"/>
    <property type="evidence" value="ECO:0007669"/>
    <property type="project" value="TreeGrafter"/>
</dbReference>
<sequence length="643" mass="72529">MLSSAPTTSLPPSSSTLPPPNTVTSDTRRVAMETYWREVQSIEEEKEGEDEDEEEEEERKSMDEVELEEAWLTEAGLSSLVTGSSEEETPPPAEVLLSTLTRQQAATVRRRLDNYNETLKMRNRQPIRDVRDVFTQCDDDSADRGPSPPSQCTKSPPSQYHTTTKTIRRNAHRVRPTLPMFLFEDQLSEHPSSPLHTDSPALTPSPPPTHLPPITQSRPADWLLRDSPYSEGVAEHKRGGACWDCLRSHGDDLGDVPFVPVPPSQGLTWADDLSSCDLTRLGFISHIELSTFLLALGVQTKRTRPPRRRTRDSGVFGVPLNLLLENDRKKFPGVKVPVVFQKLLCILEQTGLQTEGILRVPGSAARLKYLRSELDRCGGGFDWSSVRQVDAAGLLKLFIRELPTPLLTHTHLSTYRCVLGISSVVHQVQALQLLSLLLPEANRDTLRALLVFLRKVVSHQDHNRMSLWNVSMVMAPNLFSCRHHGNKRSIAKQQEEMEEAVGGAHLIRLMITHQDLLWTVPSFLLSQVRELNQASNQKQLGLSWTKRRLLRRKNDKNDRNQITELCEGVIRVHAPLHTKVSMAIQLDGQTRAKDVTARFECENSPGQSLYEVGGNICERRLHPDCVLLDVYRVNPHCDWLIKP</sequence>
<gene>
    <name evidence="5" type="primary">arhgap28</name>
</gene>
<dbReference type="PANTHER" id="PTHR14963:SF5">
    <property type="entry name" value="RHO GTPASE-ACTIVATING PROTEIN 28"/>
    <property type="match status" value="1"/>
</dbReference>
<dbReference type="InterPro" id="IPR008936">
    <property type="entry name" value="Rho_GTPase_activation_prot"/>
</dbReference>
<dbReference type="SUPFAM" id="SSF48350">
    <property type="entry name" value="GTPase activation domain, GAP"/>
    <property type="match status" value="1"/>
</dbReference>
<evidence type="ECO:0000259" key="3">
    <source>
        <dbReference type="PROSITE" id="PS50238"/>
    </source>
</evidence>
<feature type="compositionally biased region" description="Acidic residues" evidence="2">
    <location>
        <begin position="41"/>
        <end position="57"/>
    </location>
</feature>
<feature type="domain" description="Rho-GAP" evidence="3">
    <location>
        <begin position="318"/>
        <end position="518"/>
    </location>
</feature>
<evidence type="ECO:0000256" key="1">
    <source>
        <dbReference type="ARBA" id="ARBA00022468"/>
    </source>
</evidence>
<name>A0AAJ7V9U5_LATCA</name>
<dbReference type="GO" id="GO:0030833">
    <property type="term" value="P:regulation of actin filament polymerization"/>
    <property type="evidence" value="ECO:0007669"/>
    <property type="project" value="TreeGrafter"/>
</dbReference>
<feature type="region of interest" description="Disordered" evidence="2">
    <location>
        <begin position="188"/>
        <end position="217"/>
    </location>
</feature>
<dbReference type="InterPro" id="IPR057323">
    <property type="entry name" value="RHG40/28/18_ubiquitin"/>
</dbReference>
<dbReference type="CTD" id="79822"/>
<dbReference type="AlphaFoldDB" id="A0AAJ7V9U5"/>
<dbReference type="FunFam" id="1.10.555.10:FF:000118">
    <property type="entry name" value="Rho GTPase activating protein 28"/>
    <property type="match status" value="1"/>
</dbReference>
<evidence type="ECO:0000313" key="5">
    <source>
        <dbReference type="RefSeq" id="XP_018542419.2"/>
    </source>
</evidence>
<reference evidence="5" key="1">
    <citation type="submission" date="2025-08" db="UniProtKB">
        <authorList>
            <consortium name="RefSeq"/>
        </authorList>
    </citation>
    <scope>IDENTIFICATION</scope>
    <source>
        <tissue evidence="5">Brain</tissue>
    </source>
</reference>
<dbReference type="GO" id="GO:0005096">
    <property type="term" value="F:GTPase activator activity"/>
    <property type="evidence" value="ECO:0007669"/>
    <property type="project" value="UniProtKB-KW"/>
</dbReference>
<dbReference type="SMART" id="SM00324">
    <property type="entry name" value="RhoGAP"/>
    <property type="match status" value="1"/>
</dbReference>
<dbReference type="Pfam" id="PF00620">
    <property type="entry name" value="RhoGAP"/>
    <property type="match status" value="1"/>
</dbReference>
<accession>A0AAJ7V9U5</accession>